<keyword evidence="4" id="KW-1185">Reference proteome</keyword>
<gene>
    <name evidence="5" type="primary">LOC130500009</name>
</gene>
<evidence type="ECO:0000259" key="3">
    <source>
        <dbReference type="PROSITE" id="PS50158"/>
    </source>
</evidence>
<dbReference type="OrthoDB" id="1165906at2759"/>
<feature type="region of interest" description="Disordered" evidence="2">
    <location>
        <begin position="281"/>
        <end position="310"/>
    </location>
</feature>
<dbReference type="GO" id="GO:0008270">
    <property type="term" value="F:zinc ion binding"/>
    <property type="evidence" value="ECO:0007669"/>
    <property type="project" value="UniProtKB-KW"/>
</dbReference>
<feature type="compositionally biased region" description="Pro residues" evidence="2">
    <location>
        <begin position="67"/>
        <end position="78"/>
    </location>
</feature>
<dbReference type="PROSITE" id="PS50158">
    <property type="entry name" value="ZF_CCHC"/>
    <property type="match status" value="2"/>
</dbReference>
<feature type="compositionally biased region" description="Polar residues" evidence="2">
    <location>
        <begin position="1"/>
        <end position="15"/>
    </location>
</feature>
<feature type="compositionally biased region" description="Pro residues" evidence="2">
    <location>
        <begin position="27"/>
        <end position="46"/>
    </location>
</feature>
<keyword evidence="1" id="KW-0862">Zinc</keyword>
<dbReference type="InterPro" id="IPR036875">
    <property type="entry name" value="Znf_CCHC_sf"/>
</dbReference>
<feature type="domain" description="CCHC-type" evidence="3">
    <location>
        <begin position="255"/>
        <end position="269"/>
    </location>
</feature>
<keyword evidence="1" id="KW-0479">Metal-binding</keyword>
<dbReference type="PANTHER" id="PTHR31286">
    <property type="entry name" value="GLYCINE-RICH CELL WALL STRUCTURAL PROTEIN 1.8-LIKE"/>
    <property type="match status" value="1"/>
</dbReference>
<protein>
    <submittedName>
        <fullName evidence="5">Uncharacterized protein LOC130500009</fullName>
    </submittedName>
</protein>
<keyword evidence="1" id="KW-0863">Zinc-finger</keyword>
<dbReference type="SUPFAM" id="SSF57756">
    <property type="entry name" value="Retrovirus zinc finger-like domains"/>
    <property type="match status" value="2"/>
</dbReference>
<dbReference type="GeneID" id="130500009"/>
<dbReference type="AlphaFoldDB" id="A0A9W3CGX2"/>
<feature type="compositionally biased region" description="Pro residues" evidence="2">
    <location>
        <begin position="368"/>
        <end position="392"/>
    </location>
</feature>
<evidence type="ECO:0000256" key="2">
    <source>
        <dbReference type="SAM" id="MobiDB-lite"/>
    </source>
</evidence>
<feature type="domain" description="CCHC-type" evidence="3">
    <location>
        <begin position="314"/>
        <end position="329"/>
    </location>
</feature>
<dbReference type="PANTHER" id="PTHR31286:SF90">
    <property type="entry name" value="DUF4283 DOMAIN-CONTAINING PROTEIN"/>
    <property type="match status" value="1"/>
</dbReference>
<dbReference type="Gene3D" id="4.10.60.10">
    <property type="entry name" value="Zinc finger, CCHC-type"/>
    <property type="match status" value="1"/>
</dbReference>
<accession>A0A9W3CGX2</accession>
<evidence type="ECO:0000313" key="4">
    <source>
        <dbReference type="Proteomes" id="UP000504610"/>
    </source>
</evidence>
<feature type="region of interest" description="Disordered" evidence="2">
    <location>
        <begin position="343"/>
        <end position="392"/>
    </location>
</feature>
<dbReference type="GO" id="GO:0003676">
    <property type="term" value="F:nucleic acid binding"/>
    <property type="evidence" value="ECO:0007669"/>
    <property type="project" value="InterPro"/>
</dbReference>
<proteinExistence type="predicted"/>
<dbReference type="Pfam" id="PF00098">
    <property type="entry name" value="zf-CCHC"/>
    <property type="match status" value="1"/>
</dbReference>
<sequence length="392" mass="42477">MENPWLTVTLSSPLNPSIPVGNLSHSPPIPDPPDPPDPLQFPPLPSPLSGGQKPPKKLRFYRSFPNPTVPSPPIPSPPTTSVAAVPVSSSGAATSAPSTADLLASFISLPPLLFQNRDLDWLQIPAYSLIQNVLNYLWGKGKHLEIHMLPQSNSVLRSAHTEDFTPSLQKIQLWAHLKGVPFDLIYDAGLSHIAGQIGEPKETDDWTLSLSSISVAHVKVEIDTTVPLPSKVEVGRMNGTFVTVEVEYPWIPPSCAHCKEVGHIQRHCPLLPPPSPLFQSKSHRPLLNLKNSGPRNQPSPSQSSKKPPPANKFCFSCRATGHLMNNCPKGPADWTLVNRQISHPSTSTIPSSVTPFSPPPLSSSQPKPTLPQPPFLPPFPVKLPHPPSPLPP</sequence>
<evidence type="ECO:0000256" key="1">
    <source>
        <dbReference type="PROSITE-ProRule" id="PRU00047"/>
    </source>
</evidence>
<feature type="region of interest" description="Disordered" evidence="2">
    <location>
        <begin position="1"/>
        <end position="84"/>
    </location>
</feature>
<evidence type="ECO:0000313" key="5">
    <source>
        <dbReference type="RefSeq" id="XP_056850676.1"/>
    </source>
</evidence>
<dbReference type="InterPro" id="IPR001878">
    <property type="entry name" value="Znf_CCHC"/>
</dbReference>
<reference evidence="5" key="2">
    <citation type="submission" date="2025-08" db="UniProtKB">
        <authorList>
            <consortium name="RefSeq"/>
        </authorList>
    </citation>
    <scope>IDENTIFICATION</scope>
    <source>
        <tissue evidence="5">Leaf</tissue>
    </source>
</reference>
<dbReference type="SMART" id="SM00343">
    <property type="entry name" value="ZnF_C2HC"/>
    <property type="match status" value="2"/>
</dbReference>
<name>A0A9W3CGX2_RAPSA</name>
<feature type="compositionally biased region" description="Low complexity" evidence="2">
    <location>
        <begin position="343"/>
        <end position="355"/>
    </location>
</feature>
<dbReference type="InterPro" id="IPR040256">
    <property type="entry name" value="At4g02000-like"/>
</dbReference>
<dbReference type="KEGG" id="rsz:130500009"/>
<organism evidence="4 5">
    <name type="scientific">Raphanus sativus</name>
    <name type="common">Radish</name>
    <name type="synonym">Raphanus raphanistrum var. sativus</name>
    <dbReference type="NCBI Taxonomy" id="3726"/>
    <lineage>
        <taxon>Eukaryota</taxon>
        <taxon>Viridiplantae</taxon>
        <taxon>Streptophyta</taxon>
        <taxon>Embryophyta</taxon>
        <taxon>Tracheophyta</taxon>
        <taxon>Spermatophyta</taxon>
        <taxon>Magnoliopsida</taxon>
        <taxon>eudicotyledons</taxon>
        <taxon>Gunneridae</taxon>
        <taxon>Pentapetalae</taxon>
        <taxon>rosids</taxon>
        <taxon>malvids</taxon>
        <taxon>Brassicales</taxon>
        <taxon>Brassicaceae</taxon>
        <taxon>Brassiceae</taxon>
        <taxon>Raphanus</taxon>
    </lineage>
</organism>
<dbReference type="RefSeq" id="XP_056850676.1">
    <property type="nucleotide sequence ID" value="XM_056994696.1"/>
</dbReference>
<dbReference type="Proteomes" id="UP000504610">
    <property type="component" value="Chromosome 9"/>
</dbReference>
<reference evidence="4" key="1">
    <citation type="journal article" date="2019" name="Database">
        <title>The radish genome database (RadishGD): an integrated information resource for radish genomics.</title>
        <authorList>
            <person name="Yu H.J."/>
            <person name="Baek S."/>
            <person name="Lee Y.J."/>
            <person name="Cho A."/>
            <person name="Mun J.H."/>
        </authorList>
    </citation>
    <scope>NUCLEOTIDE SEQUENCE [LARGE SCALE GENOMIC DNA]</scope>
    <source>
        <strain evidence="4">cv. WK10039</strain>
    </source>
</reference>